<name>A0A6A6QLD1_9PEZI</name>
<accession>A0A6A6QLD1</accession>
<gene>
    <name evidence="2" type="ORF">BU16DRAFT_591473</name>
</gene>
<reference evidence="2" key="1">
    <citation type="journal article" date="2020" name="Stud. Mycol.">
        <title>101 Dothideomycetes genomes: a test case for predicting lifestyles and emergence of pathogens.</title>
        <authorList>
            <person name="Haridas S."/>
            <person name="Albert R."/>
            <person name="Binder M."/>
            <person name="Bloem J."/>
            <person name="Labutti K."/>
            <person name="Salamov A."/>
            <person name="Andreopoulos B."/>
            <person name="Baker S."/>
            <person name="Barry K."/>
            <person name="Bills G."/>
            <person name="Bluhm B."/>
            <person name="Cannon C."/>
            <person name="Castanera R."/>
            <person name="Culley D."/>
            <person name="Daum C."/>
            <person name="Ezra D."/>
            <person name="Gonzalez J."/>
            <person name="Henrissat B."/>
            <person name="Kuo A."/>
            <person name="Liang C."/>
            <person name="Lipzen A."/>
            <person name="Lutzoni F."/>
            <person name="Magnuson J."/>
            <person name="Mondo S."/>
            <person name="Nolan M."/>
            <person name="Ohm R."/>
            <person name="Pangilinan J."/>
            <person name="Park H.-J."/>
            <person name="Ramirez L."/>
            <person name="Alfaro M."/>
            <person name="Sun H."/>
            <person name="Tritt A."/>
            <person name="Yoshinaga Y."/>
            <person name="Zwiers L.-H."/>
            <person name="Turgeon B."/>
            <person name="Goodwin S."/>
            <person name="Spatafora J."/>
            <person name="Crous P."/>
            <person name="Grigoriev I."/>
        </authorList>
    </citation>
    <scope>NUCLEOTIDE SEQUENCE</scope>
    <source>
        <strain evidence="2">CBS 269.34</strain>
    </source>
</reference>
<dbReference type="Proteomes" id="UP000799750">
    <property type="component" value="Unassembled WGS sequence"/>
</dbReference>
<keyword evidence="3" id="KW-1185">Reference proteome</keyword>
<dbReference type="OrthoDB" id="5337308at2759"/>
<proteinExistence type="predicted"/>
<evidence type="ECO:0000313" key="3">
    <source>
        <dbReference type="Proteomes" id="UP000799750"/>
    </source>
</evidence>
<dbReference type="AlphaFoldDB" id="A0A6A6QLD1"/>
<organism evidence="2 3">
    <name type="scientific">Lophium mytilinum</name>
    <dbReference type="NCBI Taxonomy" id="390894"/>
    <lineage>
        <taxon>Eukaryota</taxon>
        <taxon>Fungi</taxon>
        <taxon>Dikarya</taxon>
        <taxon>Ascomycota</taxon>
        <taxon>Pezizomycotina</taxon>
        <taxon>Dothideomycetes</taxon>
        <taxon>Pleosporomycetidae</taxon>
        <taxon>Mytilinidiales</taxon>
        <taxon>Mytilinidiaceae</taxon>
        <taxon>Lophium</taxon>
    </lineage>
</organism>
<evidence type="ECO:0000256" key="1">
    <source>
        <dbReference type="SAM" id="MobiDB-lite"/>
    </source>
</evidence>
<feature type="region of interest" description="Disordered" evidence="1">
    <location>
        <begin position="68"/>
        <end position="90"/>
    </location>
</feature>
<sequence>MGMNQNYRKAGRERYFTTFAVAAVPAALAIGLAHYQLCLLPPPSYNLRHIVQPIRHPYENRARGNSSIGVELESPSSKTQVKREVPPQTSDNEWNKLVARGWKLLRAAKEDSTGATAFLGFQSQSPYTEYTQLKRYGWKSADGTYMLETVPGCRGWFDISMPMRSTVRELGLSTASRRERNGVWSGGNVHMTWQHEEPYTVDGKRFQVSMILLQPARQTLEVLRKSTPTHCSKPTNAFHTVIYNNMEGVIYALGVYGPRFKGEQQSPPVFDAPALGDKLSDVLFLEWQHQADLQKTDIKNLRYYFQLPVKNTPSQAAMARALNGRPVSKWPGVTLSMDSEEGKALLGTANGNGLGWFLINHKAQLGLKTVESVTVFEWDGKEGVAQDPSMMFKVKDV</sequence>
<feature type="compositionally biased region" description="Polar residues" evidence="1">
    <location>
        <begin position="68"/>
        <end position="79"/>
    </location>
</feature>
<evidence type="ECO:0000313" key="2">
    <source>
        <dbReference type="EMBL" id="KAF2493141.1"/>
    </source>
</evidence>
<protein>
    <submittedName>
        <fullName evidence="2">Uncharacterized protein</fullName>
    </submittedName>
</protein>
<dbReference type="EMBL" id="MU004192">
    <property type="protein sequence ID" value="KAF2493141.1"/>
    <property type="molecule type" value="Genomic_DNA"/>
</dbReference>